<dbReference type="PANTHER" id="PTHR33164:SF44">
    <property type="entry name" value="TRANSCRIPTIONAL REGULATORY PROTEIN"/>
    <property type="match status" value="1"/>
</dbReference>
<dbReference type="GO" id="GO:0006950">
    <property type="term" value="P:response to stress"/>
    <property type="evidence" value="ECO:0007669"/>
    <property type="project" value="TreeGrafter"/>
</dbReference>
<protein>
    <submittedName>
        <fullName evidence="6">MarR family transcriptional regulator</fullName>
    </submittedName>
</protein>
<dbReference type="EMBL" id="JAEHHL010000017">
    <property type="protein sequence ID" value="MBK0401264.1"/>
    <property type="molecule type" value="Genomic_DNA"/>
</dbReference>
<gene>
    <name evidence="6" type="ORF">H0I76_18865</name>
</gene>
<evidence type="ECO:0000313" key="6">
    <source>
        <dbReference type="EMBL" id="MBK0401264.1"/>
    </source>
</evidence>
<comment type="caution">
    <text evidence="6">The sequence shown here is derived from an EMBL/GenBank/DDBJ whole genome shotgun (WGS) entry which is preliminary data.</text>
</comment>
<proteinExistence type="predicted"/>
<dbReference type="RefSeq" id="WP_200613635.1">
    <property type="nucleotide sequence ID" value="NZ_JAEHHL010000017.1"/>
</dbReference>
<evidence type="ECO:0000256" key="4">
    <source>
        <dbReference type="SAM" id="MobiDB-lite"/>
    </source>
</evidence>
<dbReference type="SMART" id="SM00347">
    <property type="entry name" value="HTH_MARR"/>
    <property type="match status" value="1"/>
</dbReference>
<dbReference type="InterPro" id="IPR036390">
    <property type="entry name" value="WH_DNA-bd_sf"/>
</dbReference>
<name>A0A8J7MAB0_9RHOB</name>
<evidence type="ECO:0000256" key="1">
    <source>
        <dbReference type="ARBA" id="ARBA00023015"/>
    </source>
</evidence>
<dbReference type="GO" id="GO:0003677">
    <property type="term" value="F:DNA binding"/>
    <property type="evidence" value="ECO:0007669"/>
    <property type="project" value="UniProtKB-KW"/>
</dbReference>
<evidence type="ECO:0000256" key="3">
    <source>
        <dbReference type="ARBA" id="ARBA00023163"/>
    </source>
</evidence>
<dbReference type="InterPro" id="IPR039422">
    <property type="entry name" value="MarR/SlyA-like"/>
</dbReference>
<dbReference type="SUPFAM" id="SSF46785">
    <property type="entry name" value="Winged helix' DNA-binding domain"/>
    <property type="match status" value="1"/>
</dbReference>
<dbReference type="Gene3D" id="1.10.10.10">
    <property type="entry name" value="Winged helix-like DNA-binding domain superfamily/Winged helix DNA-binding domain"/>
    <property type="match status" value="1"/>
</dbReference>
<evidence type="ECO:0000313" key="7">
    <source>
        <dbReference type="Proteomes" id="UP000655420"/>
    </source>
</evidence>
<dbReference type="Proteomes" id="UP000655420">
    <property type="component" value="Unassembled WGS sequence"/>
</dbReference>
<sequence>MNRDRGGPGLHGVPGGATQTPSRPEQLLFLTDEQLRQGIELLFFAYRDFTSDPDAVLAERGYGRAHHRAIHFIKRRPGITVAGLLDILGVTKQSLNRVLRQLIEDDLVVQTTGQADRRQRHLNLTPKGEELERSLSAPQRERLRRAFSEAGPDAVAGFRKVLERMIDEGGRDAVLSLVGREGR</sequence>
<dbReference type="InterPro" id="IPR000835">
    <property type="entry name" value="HTH_MarR-typ"/>
</dbReference>
<keyword evidence="2" id="KW-0238">DNA-binding</keyword>
<feature type="region of interest" description="Disordered" evidence="4">
    <location>
        <begin position="1"/>
        <end position="23"/>
    </location>
</feature>
<dbReference type="InterPro" id="IPR023187">
    <property type="entry name" value="Tscrpt_reg_MarR-type_CS"/>
</dbReference>
<accession>A0A8J7MAB0</accession>
<reference evidence="6" key="1">
    <citation type="submission" date="2020-12" db="EMBL/GenBank/DDBJ databases">
        <title>Bacterial taxonomy.</title>
        <authorList>
            <person name="Pan X."/>
        </authorList>
    </citation>
    <scope>NUCLEOTIDE SEQUENCE</scope>
    <source>
        <strain evidence="6">M0105</strain>
    </source>
</reference>
<dbReference type="GO" id="GO:0003700">
    <property type="term" value="F:DNA-binding transcription factor activity"/>
    <property type="evidence" value="ECO:0007669"/>
    <property type="project" value="InterPro"/>
</dbReference>
<dbReference type="PROSITE" id="PS01117">
    <property type="entry name" value="HTH_MARR_1"/>
    <property type="match status" value="1"/>
</dbReference>
<keyword evidence="3" id="KW-0804">Transcription</keyword>
<dbReference type="PANTHER" id="PTHR33164">
    <property type="entry name" value="TRANSCRIPTIONAL REGULATOR, MARR FAMILY"/>
    <property type="match status" value="1"/>
</dbReference>
<keyword evidence="1" id="KW-0805">Transcription regulation</keyword>
<keyword evidence="7" id="KW-1185">Reference proteome</keyword>
<evidence type="ECO:0000259" key="5">
    <source>
        <dbReference type="PROSITE" id="PS50995"/>
    </source>
</evidence>
<organism evidence="6 7">
    <name type="scientific">Thermohalobaculum xanthum</name>
    <dbReference type="NCBI Taxonomy" id="2753746"/>
    <lineage>
        <taxon>Bacteria</taxon>
        <taxon>Pseudomonadati</taxon>
        <taxon>Pseudomonadota</taxon>
        <taxon>Alphaproteobacteria</taxon>
        <taxon>Rhodobacterales</taxon>
        <taxon>Paracoccaceae</taxon>
        <taxon>Thermohalobaculum</taxon>
    </lineage>
</organism>
<dbReference type="Pfam" id="PF12802">
    <property type="entry name" value="MarR_2"/>
    <property type="match status" value="1"/>
</dbReference>
<dbReference type="AlphaFoldDB" id="A0A8J7MAB0"/>
<dbReference type="InterPro" id="IPR036388">
    <property type="entry name" value="WH-like_DNA-bd_sf"/>
</dbReference>
<evidence type="ECO:0000256" key="2">
    <source>
        <dbReference type="ARBA" id="ARBA00023125"/>
    </source>
</evidence>
<feature type="domain" description="HTH marR-type" evidence="5">
    <location>
        <begin position="32"/>
        <end position="167"/>
    </location>
</feature>
<dbReference type="PROSITE" id="PS50995">
    <property type="entry name" value="HTH_MARR_2"/>
    <property type="match status" value="1"/>
</dbReference>